<protein>
    <submittedName>
        <fullName evidence="1">Uncharacterized protein</fullName>
    </submittedName>
</protein>
<reference evidence="1" key="1">
    <citation type="journal article" date="2020" name="mSystems">
        <title>Genome- and Community-Level Interaction Insights into Carbon Utilization and Element Cycling Functions of Hydrothermarchaeota in Hydrothermal Sediment.</title>
        <authorList>
            <person name="Zhou Z."/>
            <person name="Liu Y."/>
            <person name="Xu W."/>
            <person name="Pan J."/>
            <person name="Luo Z.H."/>
            <person name="Li M."/>
        </authorList>
    </citation>
    <scope>NUCLEOTIDE SEQUENCE [LARGE SCALE GENOMIC DNA]</scope>
    <source>
        <strain evidence="1">HyVt-233</strain>
    </source>
</reference>
<dbReference type="EMBL" id="DRBS01000378">
    <property type="protein sequence ID" value="HDD45220.1"/>
    <property type="molecule type" value="Genomic_DNA"/>
</dbReference>
<proteinExistence type="predicted"/>
<comment type="caution">
    <text evidence="1">The sequence shown here is derived from an EMBL/GenBank/DDBJ whole genome shotgun (WGS) entry which is preliminary data.</text>
</comment>
<sequence length="191" mass="22689">MNKKIYFKIRILWLILLFINCTHRSKSPSFPKSLEQLYLIHLLKGQEAIAEVNRLHGKEIHVKNAWVAYYRGNGHEATIWISEAFNPKEAKSQTEIMMEKIRKNIKSPFSHFKLTKQKNLTIYTFWGLGKKHAVFYKKTMVYWITTTPDVFNKVLNHYVNNFSPTSFKWKRYFSNSNRIVSNSVSFIPFFT</sequence>
<dbReference type="AlphaFoldDB" id="A0A7C0U3Y3"/>
<organism evidence="1">
    <name type="scientific">Desulfofervidus auxilii</name>
    <dbReference type="NCBI Taxonomy" id="1621989"/>
    <lineage>
        <taxon>Bacteria</taxon>
        <taxon>Pseudomonadati</taxon>
        <taxon>Thermodesulfobacteriota</taxon>
        <taxon>Candidatus Desulfofervidia</taxon>
        <taxon>Candidatus Desulfofervidales</taxon>
        <taxon>Candidatus Desulfofervidaceae</taxon>
        <taxon>Candidatus Desulfofervidus</taxon>
    </lineage>
</organism>
<dbReference type="Proteomes" id="UP000886289">
    <property type="component" value="Unassembled WGS sequence"/>
</dbReference>
<accession>A0A7C0U3Y3</accession>
<gene>
    <name evidence="1" type="ORF">ENG63_10245</name>
</gene>
<evidence type="ECO:0000313" key="1">
    <source>
        <dbReference type="EMBL" id="HDD45220.1"/>
    </source>
</evidence>
<name>A0A7C0U3Y3_DESA2</name>